<feature type="compositionally biased region" description="Low complexity" evidence="4">
    <location>
        <begin position="1887"/>
        <end position="1896"/>
    </location>
</feature>
<feature type="compositionally biased region" description="Polar residues" evidence="4">
    <location>
        <begin position="469"/>
        <end position="498"/>
    </location>
</feature>
<feature type="domain" description="USP" evidence="5">
    <location>
        <begin position="2674"/>
        <end position="3016"/>
    </location>
</feature>
<dbReference type="Pfam" id="PF12030">
    <property type="entry name" value="DUF3517"/>
    <property type="match status" value="1"/>
</dbReference>
<evidence type="ECO:0000256" key="2">
    <source>
        <dbReference type="ARBA" id="ARBA00022786"/>
    </source>
</evidence>
<sequence>MPNVPVTGEKRKLDKKDDNHNEMEEGPVITARRLNKPSDAPVPIAPSLSDGGAEIRLLLNLALSIVKWEEKEYHPPHNIPKTPAKWEALRTRADANASVGPWIPSSQSDLDGAYAILGLMGAEDASDMEHCPKDRHLFSLPLRVVARSLGALTPLQAAAAREERRLSLDGSTSCGRSVHPMAVEAVRTQREIFVDAIVGEVGGLVLERHALEPEAFRDLEGWRKRVRAGGSCANLEVVNVEDEAVVEGAGGLAVDLEGSRVPVAANPQVELVKATIPAPAVIVASKLVGANSAVSKTLVEGEGQRREEKKTWELDRSAFEKQIRTSILRPLVTGPEISEQVSHLRLLMVHFLDIPEGAEAQQQQRNVVDTFLNRLLPAAVRNVLGRVPSRDDSLYLEFDALAVLHDFTEFCAAYIRQYGINESGEELLGALASVFDRGSHNCLYQQCGYTHYPQPSIHDQQREPALPPISNSFNSRQQPSTTLSGRQSDPSQPSSNGRNRLPGASSSDSQSVSSGRGATPSSLPPLPPTGPASCRFPPPHRVPLSSSRPSSSLHDKFRDDLWRNYTGPSTSCDYPAWMLPAIGAGVPGGGSMTNTTSGTSGNVGWVSSGIAAHHPGSNEALTPGNGFRQLRRVSAHLLSCANCFMHHHGLEAITECLELCCHDPERDGGGGHDEDALSGGRSEDDRDRPEVDRPRIGIVKIVLNILSNLMDVLEGREACEQIRRFHRAFLTYIKSFEVFDLREPNDRIFLFAIFAQYDNLRASFHDDGSGDSTIEEDVAFFRPFGEADSVGNLRLETILKFLRSGTLQHRITGLSETRDRINEAVEGLDRARHQHHRARQMHQHNKGGGTSAMASCTVVGSGTNSNGGGQLRTGGIGPRQKNQTESITSILAGNSNPTPPGGYCAENRWATVGPASFGSDLQSTTPSTGGQRLDHRIHEVCDSEMKICNVLEEEENVGTTIPSTATVRPPPANGEGNDNGPTNVVTATCPPATLHANSPVGSENSVDALSHKADPDVGSDDAQMSDLDAVVDGTGRDRSDSASDYVRRSPNGDDSVGGGSRGGGMAVDVDADSVDGGGGTTPMASLDPDSGASSAQLRRAECEMNAVLDWILDSQLLELLMSPEYLHPELLKRCARIPLFMVDQDALADSHLSAIWRAAVTSSHESIKHAVFNLLLEILDKLGNSQIRVLYQKLRNLPATEHDSQSLLLVNKFADAAMGLTVPGAHTPLGYDLLWMLAQESTPIRNELHETAVNNLLQAVNRLFLDHSWAVRTRRDMSEDKVLKIIDEGRLWLLEMAVKGVRSRKSCIPCQFVITTVLRMWPVDNNNKEAPMGVCADDHDGIIVRDIPPGFSSSSGLPTKVNLIRKYDLIDLIVEDLCWYSQTARGYVLQHDLPDDQVDTSICVGEFYIHAVSITTRLDNLKYALSLCLQSMQQEQHQLGGAFTNAMMPNEQVDDDGTKLYPMAVDDEGLNISVVDNAGARTSSSVQIAIIPDDNSEYIIDGVALTTPSSSPNHQRHHQQPLPEKMDFEIMLGLTFVHIDMIWTHLVENGSSYGETDQCLQAFHYTICQTGYYKEKIRAHLVPFFFQLCQTRMPVTDIRQAAFALFGLVMSFVNIYQRRLEPTICSPWLGATDSGIPTSSLKVIHFDILGLDKMWDIVLCADCEEVASQAMSFLSTIYGFQNVSSWIREGVPDQQQKFIDRCIAHLLQVVVKKKEEGIEADIDCISAKRCLKLLSCFAENIMTSAKKLGILQGAAQSHGSLGLGAALTVKIQYLGKPRFEVKCMTTDTVGMLRKLVKEKVLADHDQGHARGGAVIGPRSSTTTAGTVHTDSNGQGHPPTVLSNYRLIFSGRELTHEQARLSSMGISNDFHTIYCCPRVLQNTFNDGSSSSSSQQQSTGANGKTATGTVMTSREHENYDNNNSSSVSLANEVKNLPLITEEDQNQRKKQHSLDKLSDIKQLDEKMTMSEGGLLPNTTTASSQQQDQGIDPFLHHTLAPIAHLIKPRNMECFFSLLNTGGTCTRDLVWSLLMLLPTDKKLRKELQTLSTTCTARASSVPSSATASAVSSVAEEAYDVLSDSPSPSSCDWEALLPKSKNVFRLLYCLQLVDAKVTEAAKCQSLEGEGDGELTKCQRVNPSLVEHLQHVTESSPKPVAPTGRGRGIAENLQQLPHPDTRREGSVVAVQSSSSTQSDVDTVSIRNDWCGLFLSRGGFSHIVAILLGMHAEGDDSASLFVMRCIHRLQKLISFFLEEYILSQLQQQQQQQQQHGILEEDFNRKLSSLVHHTLITLHSSVMLQNIFVNKDHPATVSSSHDSYLPSKHLDLTGTPPTIDACDSLVSSGSSSPLHKKKPDNLAECENVTKQCLTLLNSILSSSKNPTAISWLFDNWAKSDDNNSSLLSANIDKNSNLCKALLSSLVWCPNEEIRTITFSSALKIFISNQFDKKYTFALLSLLLTFIQHVTESSQTNQQQHINGSLISQSEKLFLLLESLIMHLWDTSDDQEKEPKARAVFFSSLDDSSDSVPIISNISHFGRLLSWIAFKLMTHGPYEQQRNESDIDFFLVGLISLVDKLCQLLSNTTKSSLSALLQHVFNQCLFDLPVAEHAASINPPKCKTSKSRQAAFHLIVTLCSRCPENIELVIELILAQQKVDKPRTDLSDWNWNPLAKDKNACGYVGLGNLGATCYMNSLLQQFFMIPPLRFGLLAADSTKVEEAGKLPTEENLLYQLQLLFGNLLLSEKKYFDTRGLCNAYKDFDGQPLNPGEQQDVDEFFSIFMDKLETSLKPMKEKNLLKDIFGGEICNQIICQECKHQSERCEDCLVLSLDVKGKKSVLESLDLYVEGEMLDGENKYFCENCSGKRDSLKRACISTLPNTLILHLKRFEFDLEIMRKVKVNDCCEFPMELDMSLYTKEFIEARHEDVTKKQALGYYQFNLKGVLVHTGTADSGHYYSFIKERHKGEEWYCFNDGSVTPFDPSTMPSTCFGGTKVSHKFDPLSQKMIPNETPKQYSAYLLIYERNYVEFQDNSNIKNSRPLSTLHDEQAKEIWHPPYEKILAPSGYVPKEIFDELVRENTQFLMDKFIFAPEYSAWLLNVATIVTDTFHPPPLDMIKSLTYFVLEVLVRSKEKSLLESFMKILCNWYGTSVQACRWLLDTLLLHSEWSVSILLKCPIQALRQGFVSILTVVFSKLAPLETELYSVEVEDVKATVVEINELDNCSEEIMPVMATELKGSNTTSRSKYMCQDHANDIILWKTSGSIDSAKFESTREGRVRWWKSKSILAQYVGFLMSLLVNCEVNWKRFDQLFEAIYAFACCGYAESIYCIQCGMILRLLDIFLGDSGNIPATALIGTKVLERSSRGRRFLMGDKFSSPNFSPLMALLDILVRSTIVYNKSECEANFLYAPGLSSDAMMEAKLNGRWRVMPKQDAEYLSANKALQMLMEQGLSVAGSVKGIISHLCFNNLTISKRVCMTCQKSIEDNKSEEFSLFLDVLLNLVYIIDRFQSNRVHLVMSTIMAGIKANIRYEKEANDILRGLRSILQSDKLDGNPCKIMLKDWLLVDFPGCFVEDLFQIPEAIQEVKRSIISTKYCIVKTLLLTSLNSGDSSRKRKQSDDVSILYAEKRMALSTPMGKSVPTPSSSINAEMLKYLSDEDDEDVKFVGMSKKNLDTTITMPLASICNQNQDLLRDVLTSLIFLFNDINDMVTGCTGSKRHNNGNVDTKAFADYFELLRLCLSGQRHEKDLLLHQCNGIHQGLLHLLWKIDLAGRAGRRVAADITKGEIILFYEEILAHHPELGDEFTSNFNQNKTEKELNDSIGMVEKTGENIKRTNDGGKEETFDHMSKLLELFVTSSKTEEYNEKYIAHYYSLMISLSKSYTVFRKRMLNHGNWMWSLRVFVFNTSVNEKEHLYKTLCDGAMHFAEHDITFRKALFLELLDGNQGNENENKNARKLRFIKAIKEWGVH</sequence>
<reference evidence="6" key="1">
    <citation type="submission" date="2021-01" db="EMBL/GenBank/DDBJ databases">
        <authorList>
            <person name="Corre E."/>
            <person name="Pelletier E."/>
            <person name="Niang G."/>
            <person name="Scheremetjew M."/>
            <person name="Finn R."/>
            <person name="Kale V."/>
            <person name="Holt S."/>
            <person name="Cochrane G."/>
            <person name="Meng A."/>
            <person name="Brown T."/>
            <person name="Cohen L."/>
        </authorList>
    </citation>
    <scope>NUCLEOTIDE SEQUENCE</scope>
    <source>
        <strain evidence="6">308</strain>
    </source>
</reference>
<organism evidence="6">
    <name type="scientific">Corethron hystrix</name>
    <dbReference type="NCBI Taxonomy" id="216773"/>
    <lineage>
        <taxon>Eukaryota</taxon>
        <taxon>Sar</taxon>
        <taxon>Stramenopiles</taxon>
        <taxon>Ochrophyta</taxon>
        <taxon>Bacillariophyta</taxon>
        <taxon>Coscinodiscophyceae</taxon>
        <taxon>Corethrophycidae</taxon>
        <taxon>Corethrales</taxon>
        <taxon>Corethraceae</taxon>
        <taxon>Corethron</taxon>
    </lineage>
</organism>
<name>A0A7S1BNC6_9STRA</name>
<dbReference type="SUPFAM" id="SSF54001">
    <property type="entry name" value="Cysteine proteinases"/>
    <property type="match status" value="1"/>
</dbReference>
<keyword evidence="2" id="KW-0833">Ubl conjugation pathway</keyword>
<dbReference type="InterPro" id="IPR028889">
    <property type="entry name" value="USP"/>
</dbReference>
<feature type="compositionally biased region" description="Low complexity" evidence="4">
    <location>
        <begin position="542"/>
        <end position="552"/>
    </location>
</feature>
<dbReference type="CDD" id="cd02659">
    <property type="entry name" value="peptidase_C19C"/>
    <property type="match status" value="1"/>
</dbReference>
<dbReference type="FunFam" id="3.90.70.10:FF:000022">
    <property type="entry name" value="Ubiquitin carboxyl-terminal hydrolase 24"/>
    <property type="match status" value="1"/>
</dbReference>
<feature type="region of interest" description="Disordered" evidence="4">
    <location>
        <begin position="2167"/>
        <end position="2186"/>
    </location>
</feature>
<dbReference type="GO" id="GO:0016579">
    <property type="term" value="P:protein deubiquitination"/>
    <property type="evidence" value="ECO:0007669"/>
    <property type="project" value="InterPro"/>
</dbReference>
<feature type="compositionally biased region" description="Low complexity" evidence="4">
    <location>
        <begin position="505"/>
        <end position="521"/>
    </location>
</feature>
<feature type="compositionally biased region" description="Basic and acidic residues" evidence="4">
    <location>
        <begin position="1034"/>
        <end position="1051"/>
    </location>
</feature>
<feature type="compositionally biased region" description="Pro residues" evidence="4">
    <location>
        <begin position="522"/>
        <end position="541"/>
    </location>
</feature>
<feature type="region of interest" description="Disordered" evidence="4">
    <location>
        <begin position="1"/>
        <end position="27"/>
    </location>
</feature>
<dbReference type="GO" id="GO:0004843">
    <property type="term" value="F:cysteine-type deubiquitinase activity"/>
    <property type="evidence" value="ECO:0007669"/>
    <property type="project" value="InterPro"/>
</dbReference>
<dbReference type="InterPro" id="IPR018200">
    <property type="entry name" value="USP_CS"/>
</dbReference>
<dbReference type="InterPro" id="IPR050164">
    <property type="entry name" value="Peptidase_C19"/>
</dbReference>
<dbReference type="GO" id="GO:0006508">
    <property type="term" value="P:proteolysis"/>
    <property type="evidence" value="ECO:0007669"/>
    <property type="project" value="UniProtKB-KW"/>
</dbReference>
<gene>
    <name evidence="6" type="ORF">CHYS00102_LOCUS18466</name>
</gene>
<dbReference type="EMBL" id="HBFR01025687">
    <property type="protein sequence ID" value="CAD8891260.1"/>
    <property type="molecule type" value="Transcribed_RNA"/>
</dbReference>
<dbReference type="GO" id="GO:0005634">
    <property type="term" value="C:nucleus"/>
    <property type="evidence" value="ECO:0007669"/>
    <property type="project" value="TreeGrafter"/>
</dbReference>
<dbReference type="GO" id="GO:0005829">
    <property type="term" value="C:cytosol"/>
    <property type="evidence" value="ECO:0007669"/>
    <property type="project" value="TreeGrafter"/>
</dbReference>
<keyword evidence="3" id="KW-0378">Hydrolase</keyword>
<feature type="region of interest" description="Disordered" evidence="4">
    <location>
        <begin position="668"/>
        <end position="690"/>
    </location>
</feature>
<feature type="compositionally biased region" description="Polar residues" evidence="4">
    <location>
        <begin position="1897"/>
        <end position="1906"/>
    </location>
</feature>
<dbReference type="PROSITE" id="PS50235">
    <property type="entry name" value="USP_3"/>
    <property type="match status" value="1"/>
</dbReference>
<proteinExistence type="predicted"/>
<feature type="region of interest" description="Disordered" evidence="4">
    <location>
        <begin position="454"/>
        <end position="553"/>
    </location>
</feature>
<feature type="compositionally biased region" description="Basic and acidic residues" evidence="4">
    <location>
        <begin position="8"/>
        <end position="23"/>
    </location>
</feature>
<dbReference type="PANTHER" id="PTHR24006:SF827">
    <property type="entry name" value="UBIQUITIN CARBOXYL-TERMINAL HYDROLASE 34"/>
    <property type="match status" value="1"/>
</dbReference>
<protein>
    <recommendedName>
        <fullName evidence="5">USP domain-containing protein</fullName>
    </recommendedName>
</protein>
<dbReference type="InterPro" id="IPR056850">
    <property type="entry name" value="ARM_UBP34_24_USP9X_Y"/>
</dbReference>
<dbReference type="PROSITE" id="PS00972">
    <property type="entry name" value="USP_1"/>
    <property type="match status" value="1"/>
</dbReference>
<evidence type="ECO:0000313" key="6">
    <source>
        <dbReference type="EMBL" id="CAD8891260.1"/>
    </source>
</evidence>
<feature type="compositionally biased region" description="Polar residues" evidence="4">
    <location>
        <begin position="1818"/>
        <end position="1834"/>
    </location>
</feature>
<dbReference type="Gene3D" id="3.90.70.10">
    <property type="entry name" value="Cysteine proteinases"/>
    <property type="match status" value="1"/>
</dbReference>
<dbReference type="InterPro" id="IPR038765">
    <property type="entry name" value="Papain-like_cys_pep_sf"/>
</dbReference>
<feature type="region of interest" description="Disordered" evidence="4">
    <location>
        <begin position="961"/>
        <end position="1092"/>
    </location>
</feature>
<dbReference type="Pfam" id="PF00443">
    <property type="entry name" value="UCH"/>
    <property type="match status" value="1"/>
</dbReference>
<accession>A0A7S1BNC6</accession>
<feature type="region of interest" description="Disordered" evidence="4">
    <location>
        <begin position="1884"/>
        <end position="1906"/>
    </location>
</feature>
<evidence type="ECO:0000259" key="5">
    <source>
        <dbReference type="PROSITE" id="PS50235"/>
    </source>
</evidence>
<feature type="compositionally biased region" description="Polar residues" evidence="4">
    <location>
        <begin position="995"/>
        <end position="1007"/>
    </location>
</feature>
<dbReference type="PROSITE" id="PS00973">
    <property type="entry name" value="USP_2"/>
    <property type="match status" value="1"/>
</dbReference>
<dbReference type="InterPro" id="IPR001394">
    <property type="entry name" value="Peptidase_C19_UCH"/>
</dbReference>
<feature type="region of interest" description="Disordered" evidence="4">
    <location>
        <begin position="1808"/>
        <end position="1838"/>
    </location>
</feature>
<evidence type="ECO:0000256" key="4">
    <source>
        <dbReference type="SAM" id="MobiDB-lite"/>
    </source>
</evidence>
<keyword evidence="1" id="KW-0645">Protease</keyword>
<feature type="compositionally biased region" description="Gly residues" evidence="4">
    <location>
        <begin position="1055"/>
        <end position="1065"/>
    </location>
</feature>
<evidence type="ECO:0000256" key="1">
    <source>
        <dbReference type="ARBA" id="ARBA00022670"/>
    </source>
</evidence>
<dbReference type="PANTHER" id="PTHR24006">
    <property type="entry name" value="UBIQUITIN CARBOXYL-TERMINAL HYDROLASE"/>
    <property type="match status" value="1"/>
</dbReference>
<feature type="compositionally biased region" description="Basic and acidic residues" evidence="4">
    <location>
        <begin position="1949"/>
        <end position="1960"/>
    </location>
</feature>
<dbReference type="Pfam" id="PF25010">
    <property type="entry name" value="ARM_UBP24_USP9X-Y"/>
    <property type="match status" value="1"/>
</dbReference>
<dbReference type="InterPro" id="IPR021905">
    <property type="entry name" value="DUF3517"/>
</dbReference>
<evidence type="ECO:0000256" key="3">
    <source>
        <dbReference type="ARBA" id="ARBA00022801"/>
    </source>
</evidence>
<feature type="region of interest" description="Disordered" evidence="4">
    <location>
        <begin position="1939"/>
        <end position="1960"/>
    </location>
</feature>